<reference evidence="1 2" key="1">
    <citation type="journal article" date="2016" name="Microb. Cell Fact.">
        <title>Dissection of exopolysaccharide biosynthesis in Kozakia baliensis.</title>
        <authorList>
            <person name="Brandt J.U."/>
            <person name="Jakob F."/>
            <person name="Behr J."/>
            <person name="Geissler A.J."/>
            <person name="Vogel R.F."/>
        </authorList>
    </citation>
    <scope>NUCLEOTIDE SEQUENCE [LARGE SCALE GENOMIC DNA]</scope>
    <source>
        <strain evidence="1 2">DSM 14400</strain>
        <plasmid evidence="2">Plasmid pkb14400_1</plasmid>
    </source>
</reference>
<geneLocation type="plasmid" evidence="2">
    <name>pkb14400_1</name>
</geneLocation>
<dbReference type="KEGG" id="kba:A0U89_13880"/>
<keyword evidence="2" id="KW-1185">Reference proteome</keyword>
<dbReference type="InterPro" id="IPR009553">
    <property type="entry name" value="DUF1173"/>
</dbReference>
<proteinExistence type="predicted"/>
<sequence length="434" mass="48837">MTDQWIRLPGNEGFNLAWKETEPARYQSRLAARRVENLRAGPGERAHCDCRHLGGFVELQIRQRGDACHLAVWPDTGTHHEPGCAFHRPDPDRSGRAGYSPGVIIEREEEDHVTIRLGLSLRRRAPGPEPVVSWLGGRQGAGTQRRMTLLGLLHLLWEKAGLHYWRPAFSGHRTPANIFARLSWAASQIHVGRTTVLGDLFCPVVSDDQKAVRRFHHRVDRHVGTMRLVIVGRVESLREAAKPGQHSIRLAGDRAGYRLFLSIPSSRWQRIANAAPREIAHLERENANVAVFGLFVVTAARLLKGKYTGFIDAQVEDAALMTTTDQIIPVESRYEAQIAELLVAQRRTFEKPLRFDASTDLVRPDFVLLDTPRANGFPMEVFGMASTDYLARRAEKEVYYATHFGDAGWWAWNVLEQTRPPCLPAPCSDRSAFG</sequence>
<evidence type="ECO:0000313" key="1">
    <source>
        <dbReference type="EMBL" id="AOX18405.1"/>
    </source>
</evidence>
<protein>
    <submittedName>
        <fullName evidence="1">Uncharacterized protein</fullName>
    </submittedName>
</protein>
<dbReference type="Proteomes" id="UP000179145">
    <property type="component" value="Plasmid pKB14400_1"/>
</dbReference>
<dbReference type="EMBL" id="CP014675">
    <property type="protein sequence ID" value="AOX18405.1"/>
    <property type="molecule type" value="Genomic_DNA"/>
</dbReference>
<evidence type="ECO:0000313" key="2">
    <source>
        <dbReference type="Proteomes" id="UP000179145"/>
    </source>
</evidence>
<organism evidence="1 2">
    <name type="scientific">Kozakia baliensis</name>
    <dbReference type="NCBI Taxonomy" id="153496"/>
    <lineage>
        <taxon>Bacteria</taxon>
        <taxon>Pseudomonadati</taxon>
        <taxon>Pseudomonadota</taxon>
        <taxon>Alphaproteobacteria</taxon>
        <taxon>Acetobacterales</taxon>
        <taxon>Acetobacteraceae</taxon>
        <taxon>Kozakia</taxon>
    </lineage>
</organism>
<dbReference type="AlphaFoldDB" id="A0A1D8UXM4"/>
<name>A0A1D8UXM4_9PROT</name>
<keyword evidence="1" id="KW-0614">Plasmid</keyword>
<gene>
    <name evidence="1" type="ORF">A0U89_13880</name>
</gene>
<accession>A0A1D8UXM4</accession>
<dbReference type="Pfam" id="PF06666">
    <property type="entry name" value="DUF1173"/>
    <property type="match status" value="1"/>
</dbReference>
<dbReference type="RefSeq" id="WP_070403889.1">
    <property type="nucleotide sequence ID" value="NZ_BJVW01000016.1"/>
</dbReference>
<dbReference type="OrthoDB" id="7439415at2"/>